<dbReference type="InterPro" id="IPR036770">
    <property type="entry name" value="Ankyrin_rpt-contain_sf"/>
</dbReference>
<accession>A0A2J6Q709</accession>
<dbReference type="PROSITE" id="PS50297">
    <property type="entry name" value="ANK_REP_REGION"/>
    <property type="match status" value="6"/>
</dbReference>
<keyword evidence="1" id="KW-0040">ANK repeat</keyword>
<evidence type="ECO:0000313" key="3">
    <source>
        <dbReference type="EMBL" id="PMD22060.1"/>
    </source>
</evidence>
<evidence type="ECO:0000256" key="1">
    <source>
        <dbReference type="PROSITE-ProRule" id="PRU00023"/>
    </source>
</evidence>
<dbReference type="InterPro" id="IPR010730">
    <property type="entry name" value="HET"/>
</dbReference>
<feature type="repeat" description="ANK" evidence="1">
    <location>
        <begin position="572"/>
        <end position="604"/>
    </location>
</feature>
<dbReference type="AlphaFoldDB" id="A0A2J6Q709"/>
<proteinExistence type="predicted"/>
<dbReference type="InterPro" id="IPR002110">
    <property type="entry name" value="Ankyrin_rpt"/>
</dbReference>
<evidence type="ECO:0000313" key="4">
    <source>
        <dbReference type="Proteomes" id="UP000235672"/>
    </source>
</evidence>
<dbReference type="OrthoDB" id="194358at2759"/>
<dbReference type="Pfam" id="PF06985">
    <property type="entry name" value="HET"/>
    <property type="match status" value="1"/>
</dbReference>
<dbReference type="PANTHER" id="PTHR24148">
    <property type="entry name" value="ANKYRIN REPEAT DOMAIN-CONTAINING PROTEIN 39 HOMOLOG-RELATED"/>
    <property type="match status" value="1"/>
</dbReference>
<feature type="repeat" description="ANK" evidence="1">
    <location>
        <begin position="682"/>
        <end position="714"/>
    </location>
</feature>
<dbReference type="PANTHER" id="PTHR24148:SF78">
    <property type="entry name" value="HETEROKARYON INCOMPATIBILITY DOMAIN-CONTAINING PROTEIN"/>
    <property type="match status" value="1"/>
</dbReference>
<feature type="repeat" description="ANK" evidence="1">
    <location>
        <begin position="717"/>
        <end position="749"/>
    </location>
</feature>
<dbReference type="PROSITE" id="PS50088">
    <property type="entry name" value="ANK_REPEAT"/>
    <property type="match status" value="6"/>
</dbReference>
<dbReference type="Proteomes" id="UP000235672">
    <property type="component" value="Unassembled WGS sequence"/>
</dbReference>
<dbReference type="Pfam" id="PF12796">
    <property type="entry name" value="Ank_2"/>
    <property type="match status" value="3"/>
</dbReference>
<feature type="repeat" description="ANK" evidence="1">
    <location>
        <begin position="538"/>
        <end position="562"/>
    </location>
</feature>
<keyword evidence="4" id="KW-1185">Reference proteome</keyword>
<feature type="domain" description="Heterokaryon incompatibility" evidence="2">
    <location>
        <begin position="49"/>
        <end position="184"/>
    </location>
</feature>
<feature type="repeat" description="ANK" evidence="1">
    <location>
        <begin position="607"/>
        <end position="639"/>
    </location>
</feature>
<sequence length="782" mass="85245">MSYCYSALLPRLDNIRLLRLLPHNDEDAPLQCQLFNYTIQDSGRRTHPYAALSYVWGDSVNPKSISINEYHLTVTVNLHGALSRLRYPSIERVLWVDAICINQNDTLEKEQQIRIMAKIYALASHVVIWLGNAAENSDQALEEIRLVGSREDSSNSSSPKMTQQDAVLALLQRPWFRRIWVLQEVAAARHILVMCGSMEIDGYAFCLGVSSLNFHSANPELQRLIRSVTYLMKGAIFRPGYATTMLGRSSLDICSLGELVDMYHTHEATKHHDKIYALLGMSSDDLSKASLSPNYSIPWEELFRNLVKFLLYDDISVEILGPKQTALIKTKGCLLGKVFSVQSDIAGGDSQGFDVIFKNPSRKPRSKEGRSVHWIFHASAKSVQDGDFLCLLQGASKPLIVRLRDGYFDIILIVAAPPEALNESLQLMRTLDRNITLIWDWGKLPRESKDLAQDDLSQRTDDLESELSKIGFESYLDEATRRWNFAMTLEDLGVDEIVKDEIQKAIEGYERTAAEGDEHMVKQLLETGEVDADFKQKNGATPLRCAAEAGHDTVVKLLLGTGKVKIDAKDNYGTTPLLAAAGGGHLAVVERLLQEKADVNAAAAANDGRTALQAAAGGGHLAVVERLLQEKADVNAAAAAAYGGRTALQAAAEGGHLAVVERLLQEKADINAAARYPAARYRGKTALQAAAEGGHLAVVERLLQEKADVNAAAAVADGRTALQAAAGGGHLAVVERLLQEKADVNAAAAAAYGGRTALQAAAEGGHLAVAECLRDQARLISI</sequence>
<dbReference type="Gene3D" id="1.25.40.20">
    <property type="entry name" value="Ankyrin repeat-containing domain"/>
    <property type="match status" value="3"/>
</dbReference>
<evidence type="ECO:0000259" key="2">
    <source>
        <dbReference type="Pfam" id="PF06985"/>
    </source>
</evidence>
<dbReference type="STRING" id="1745343.A0A2J6Q709"/>
<organism evidence="3 4">
    <name type="scientific">Hyaloscypha hepaticicola</name>
    <dbReference type="NCBI Taxonomy" id="2082293"/>
    <lineage>
        <taxon>Eukaryota</taxon>
        <taxon>Fungi</taxon>
        <taxon>Dikarya</taxon>
        <taxon>Ascomycota</taxon>
        <taxon>Pezizomycotina</taxon>
        <taxon>Leotiomycetes</taxon>
        <taxon>Helotiales</taxon>
        <taxon>Hyaloscyphaceae</taxon>
        <taxon>Hyaloscypha</taxon>
    </lineage>
</organism>
<gene>
    <name evidence="3" type="ORF">NA56DRAFT_748408</name>
</gene>
<dbReference type="SMART" id="SM00248">
    <property type="entry name" value="ANK"/>
    <property type="match status" value="7"/>
</dbReference>
<dbReference type="InterPro" id="IPR052895">
    <property type="entry name" value="HetReg/Transcr_Mod"/>
</dbReference>
<dbReference type="SUPFAM" id="SSF48403">
    <property type="entry name" value="Ankyrin repeat"/>
    <property type="match status" value="1"/>
</dbReference>
<name>A0A2J6Q709_9HELO</name>
<reference evidence="3 4" key="1">
    <citation type="submission" date="2016-05" db="EMBL/GenBank/DDBJ databases">
        <title>A degradative enzymes factory behind the ericoid mycorrhizal symbiosis.</title>
        <authorList>
            <consortium name="DOE Joint Genome Institute"/>
            <person name="Martino E."/>
            <person name="Morin E."/>
            <person name="Grelet G."/>
            <person name="Kuo A."/>
            <person name="Kohler A."/>
            <person name="Daghino S."/>
            <person name="Barry K."/>
            <person name="Choi C."/>
            <person name="Cichocki N."/>
            <person name="Clum A."/>
            <person name="Copeland A."/>
            <person name="Hainaut M."/>
            <person name="Haridas S."/>
            <person name="Labutti K."/>
            <person name="Lindquist E."/>
            <person name="Lipzen A."/>
            <person name="Khouja H.-R."/>
            <person name="Murat C."/>
            <person name="Ohm R."/>
            <person name="Olson A."/>
            <person name="Spatafora J."/>
            <person name="Veneault-Fourrey C."/>
            <person name="Henrissat B."/>
            <person name="Grigoriev I."/>
            <person name="Martin F."/>
            <person name="Perotto S."/>
        </authorList>
    </citation>
    <scope>NUCLEOTIDE SEQUENCE [LARGE SCALE GENOMIC DNA]</scope>
    <source>
        <strain evidence="3 4">UAMH 7357</strain>
    </source>
</reference>
<protein>
    <submittedName>
        <fullName evidence="3">Ankyrin</fullName>
    </submittedName>
</protein>
<dbReference type="EMBL" id="KZ613479">
    <property type="protein sequence ID" value="PMD22060.1"/>
    <property type="molecule type" value="Genomic_DNA"/>
</dbReference>
<feature type="repeat" description="ANK" evidence="1">
    <location>
        <begin position="643"/>
        <end position="675"/>
    </location>
</feature>